<comment type="pathway">
    <text evidence="1">Cofactor biosynthesis; molybdopterin biosynthesis.</text>
</comment>
<evidence type="ECO:0000256" key="8">
    <source>
        <dbReference type="ARBA" id="ARBA00029745"/>
    </source>
</evidence>
<evidence type="ECO:0000256" key="1">
    <source>
        <dbReference type="ARBA" id="ARBA00005046"/>
    </source>
</evidence>
<dbReference type="EMBL" id="JACJVJ010000001">
    <property type="protein sequence ID" value="MBC2777289.1"/>
    <property type="molecule type" value="Genomic_DNA"/>
</dbReference>
<dbReference type="AlphaFoldDB" id="A0A842HY81"/>
<accession>A0A842HY81</accession>
<evidence type="ECO:0000256" key="3">
    <source>
        <dbReference type="ARBA" id="ARBA00011950"/>
    </source>
</evidence>
<evidence type="ECO:0000256" key="7">
    <source>
        <dbReference type="ARBA" id="ARBA00026066"/>
    </source>
</evidence>
<dbReference type="Pfam" id="PF02391">
    <property type="entry name" value="MoaE"/>
    <property type="match status" value="1"/>
</dbReference>
<evidence type="ECO:0000256" key="2">
    <source>
        <dbReference type="ARBA" id="ARBA00005426"/>
    </source>
</evidence>
<reference evidence="13 14" key="1">
    <citation type="submission" date="2020-08" db="EMBL/GenBank/DDBJ databases">
        <title>Draft genome sequence of Parasphingopyxis sp. GrpM-11.</title>
        <authorList>
            <person name="Oh J."/>
            <person name="Roh D.-H."/>
        </authorList>
    </citation>
    <scope>NUCLEOTIDE SEQUENCE [LARGE SCALE GENOMIC DNA]</scope>
    <source>
        <strain evidence="13 14">GrpM-11</strain>
    </source>
</reference>
<gene>
    <name evidence="13" type="ORF">H6P80_06620</name>
</gene>
<comment type="function">
    <text evidence="6">Converts molybdopterin precursor Z into molybdopterin. This requires the incorporation of two sulfur atoms into precursor Z to generate a dithiolene group. The sulfur is provided by MoaD.</text>
</comment>
<dbReference type="RefSeq" id="WP_185800509.1">
    <property type="nucleotide sequence ID" value="NZ_JACJVJ010000001.1"/>
</dbReference>
<proteinExistence type="inferred from homology"/>
<dbReference type="EC" id="2.8.1.12" evidence="3"/>
<evidence type="ECO:0000256" key="4">
    <source>
        <dbReference type="ARBA" id="ARBA00013858"/>
    </source>
</evidence>
<comment type="catalytic activity">
    <reaction evidence="12">
        <text>2 [molybdopterin-synthase sulfur-carrier protein]-C-terminal-Gly-aminoethanethioate + cyclic pyranopterin phosphate + H2O = molybdopterin + 2 [molybdopterin-synthase sulfur-carrier protein]-C-terminal Gly-Gly + 2 H(+)</text>
        <dbReference type="Rhea" id="RHEA:26333"/>
        <dbReference type="Rhea" id="RHEA-COMP:12202"/>
        <dbReference type="Rhea" id="RHEA-COMP:19907"/>
        <dbReference type="ChEBI" id="CHEBI:15377"/>
        <dbReference type="ChEBI" id="CHEBI:15378"/>
        <dbReference type="ChEBI" id="CHEBI:58698"/>
        <dbReference type="ChEBI" id="CHEBI:59648"/>
        <dbReference type="ChEBI" id="CHEBI:90778"/>
        <dbReference type="ChEBI" id="CHEBI:232372"/>
        <dbReference type="EC" id="2.8.1.12"/>
    </reaction>
</comment>
<dbReference type="GO" id="GO:0006777">
    <property type="term" value="P:Mo-molybdopterin cofactor biosynthetic process"/>
    <property type="evidence" value="ECO:0007669"/>
    <property type="project" value="UniProtKB-KW"/>
</dbReference>
<keyword evidence="5" id="KW-0501">Molybdenum cofactor biosynthesis</keyword>
<sequence length="148" mass="16047">MTPEIRIQPEDFEPGAEIARLEGLGGGAVATFTGLVRGEGGIRTMGLEHYPGMTEKALGGIADQAAARWALAGVTIIHRVGRLGPGARIVFVGTASHHRRDAIEAMHFIIDWLKTDAPFWKREEFADGRSEWVAARAADDAARDRWSG</sequence>
<name>A0A842HY81_9SPHN</name>
<comment type="similarity">
    <text evidence="2">Belongs to the MoaE family.</text>
</comment>
<dbReference type="InterPro" id="IPR003448">
    <property type="entry name" value="Mopterin_biosynth_MoaE"/>
</dbReference>
<dbReference type="InterPro" id="IPR036563">
    <property type="entry name" value="MoaE_sf"/>
</dbReference>
<dbReference type="GO" id="GO:0030366">
    <property type="term" value="F:molybdopterin synthase activity"/>
    <property type="evidence" value="ECO:0007669"/>
    <property type="project" value="UniProtKB-EC"/>
</dbReference>
<dbReference type="CDD" id="cd00756">
    <property type="entry name" value="MoaE"/>
    <property type="match status" value="1"/>
</dbReference>
<organism evidence="13 14">
    <name type="scientific">Parasphingopyxis marina</name>
    <dbReference type="NCBI Taxonomy" id="2761622"/>
    <lineage>
        <taxon>Bacteria</taxon>
        <taxon>Pseudomonadati</taxon>
        <taxon>Pseudomonadota</taxon>
        <taxon>Alphaproteobacteria</taxon>
        <taxon>Sphingomonadales</taxon>
        <taxon>Sphingomonadaceae</taxon>
        <taxon>Parasphingopyxis</taxon>
    </lineage>
</organism>
<dbReference type="Proteomes" id="UP000564378">
    <property type="component" value="Unassembled WGS sequence"/>
</dbReference>
<dbReference type="Gene3D" id="3.90.1170.40">
    <property type="entry name" value="Molybdopterin biosynthesis MoaE subunit"/>
    <property type="match status" value="1"/>
</dbReference>
<comment type="subunit">
    <text evidence="7">Heterotetramer of 2 MoaD subunits and 2 MoaE subunits. Also stable as homodimer. The enzyme changes between these two forms during catalysis.</text>
</comment>
<dbReference type="UniPathway" id="UPA00344"/>
<protein>
    <recommendedName>
        <fullName evidence="4">Molybdopterin synthase catalytic subunit</fullName>
        <ecNumber evidence="3">2.8.1.12</ecNumber>
    </recommendedName>
    <alternativeName>
        <fullName evidence="10">MPT synthase subunit 2</fullName>
    </alternativeName>
    <alternativeName>
        <fullName evidence="8">Molybdenum cofactor biosynthesis protein E</fullName>
    </alternativeName>
    <alternativeName>
        <fullName evidence="9">Molybdopterin-converting factor large subunit</fullName>
    </alternativeName>
    <alternativeName>
        <fullName evidence="11">Molybdopterin-converting factor subunit 2</fullName>
    </alternativeName>
</protein>
<evidence type="ECO:0000256" key="5">
    <source>
        <dbReference type="ARBA" id="ARBA00023150"/>
    </source>
</evidence>
<evidence type="ECO:0000256" key="10">
    <source>
        <dbReference type="ARBA" id="ARBA00030781"/>
    </source>
</evidence>
<keyword evidence="14" id="KW-1185">Reference proteome</keyword>
<evidence type="ECO:0000256" key="9">
    <source>
        <dbReference type="ARBA" id="ARBA00030407"/>
    </source>
</evidence>
<dbReference type="SUPFAM" id="SSF54690">
    <property type="entry name" value="Molybdopterin synthase subunit MoaE"/>
    <property type="match status" value="1"/>
</dbReference>
<evidence type="ECO:0000313" key="14">
    <source>
        <dbReference type="Proteomes" id="UP000564378"/>
    </source>
</evidence>
<comment type="caution">
    <text evidence="13">The sequence shown here is derived from an EMBL/GenBank/DDBJ whole genome shotgun (WGS) entry which is preliminary data.</text>
</comment>
<evidence type="ECO:0000256" key="6">
    <source>
        <dbReference type="ARBA" id="ARBA00025448"/>
    </source>
</evidence>
<evidence type="ECO:0000313" key="13">
    <source>
        <dbReference type="EMBL" id="MBC2777289.1"/>
    </source>
</evidence>
<evidence type="ECO:0000256" key="11">
    <source>
        <dbReference type="ARBA" id="ARBA00032474"/>
    </source>
</evidence>
<evidence type="ECO:0000256" key="12">
    <source>
        <dbReference type="ARBA" id="ARBA00049878"/>
    </source>
</evidence>
<dbReference type="PANTHER" id="PTHR23404">
    <property type="entry name" value="MOLYBDOPTERIN SYNTHASE RELATED"/>
    <property type="match status" value="1"/>
</dbReference>